<feature type="compositionally biased region" description="Polar residues" evidence="1">
    <location>
        <begin position="85"/>
        <end position="98"/>
    </location>
</feature>
<reference evidence="2 3" key="1">
    <citation type="submission" date="2022-05" db="EMBL/GenBank/DDBJ databases">
        <authorList>
            <consortium name="Genoscope - CEA"/>
            <person name="William W."/>
        </authorList>
    </citation>
    <scope>NUCLEOTIDE SEQUENCE [LARGE SCALE GENOMIC DNA]</scope>
</reference>
<feature type="region of interest" description="Disordered" evidence="1">
    <location>
        <begin position="61"/>
        <end position="98"/>
    </location>
</feature>
<dbReference type="Proteomes" id="UP001159427">
    <property type="component" value="Unassembled WGS sequence"/>
</dbReference>
<protein>
    <submittedName>
        <fullName evidence="2">Uncharacterized protein</fullName>
    </submittedName>
</protein>
<gene>
    <name evidence="2" type="ORF">PEVE_00001135</name>
</gene>
<name>A0ABN8LXV1_9CNID</name>
<keyword evidence="3" id="KW-1185">Reference proteome</keyword>
<evidence type="ECO:0000313" key="2">
    <source>
        <dbReference type="EMBL" id="CAH3019128.1"/>
    </source>
</evidence>
<dbReference type="EMBL" id="CALNXI010000106">
    <property type="protein sequence ID" value="CAH3019128.1"/>
    <property type="molecule type" value="Genomic_DNA"/>
</dbReference>
<evidence type="ECO:0000256" key="1">
    <source>
        <dbReference type="SAM" id="MobiDB-lite"/>
    </source>
</evidence>
<accession>A0ABN8LXV1</accession>
<proteinExistence type="predicted"/>
<comment type="caution">
    <text evidence="2">The sequence shown here is derived from an EMBL/GenBank/DDBJ whole genome shotgun (WGS) entry which is preliminary data.</text>
</comment>
<sequence>MRTSKKIYLIDLRTHRDRGLCKKPSFLTMERKFHRQKILHRDHKRDAVSVFHQISQSARSVFDTKRKSDSEQLKRHRSDDIGDNARNTEQNNELSQKQKLIKNGKIVVDRINFEDSRPWPKSLMEKVEEMLKIEEHHVISLEDMTNVEWCPKFVKPEIHGHVRGGKALPHHRCRECRRLCLHLLGRPGSKRECLECSGKWNKKYIPVWYYHNGCKYCRRK</sequence>
<feature type="compositionally biased region" description="Basic and acidic residues" evidence="1">
    <location>
        <begin position="62"/>
        <end position="80"/>
    </location>
</feature>
<organism evidence="2 3">
    <name type="scientific">Porites evermanni</name>
    <dbReference type="NCBI Taxonomy" id="104178"/>
    <lineage>
        <taxon>Eukaryota</taxon>
        <taxon>Metazoa</taxon>
        <taxon>Cnidaria</taxon>
        <taxon>Anthozoa</taxon>
        <taxon>Hexacorallia</taxon>
        <taxon>Scleractinia</taxon>
        <taxon>Fungiina</taxon>
        <taxon>Poritidae</taxon>
        <taxon>Porites</taxon>
    </lineage>
</organism>
<evidence type="ECO:0000313" key="3">
    <source>
        <dbReference type="Proteomes" id="UP001159427"/>
    </source>
</evidence>